<sequence>MIPFPASGHILPLLDLTHQLAIRGLQTTIFITPKNLYYLNPLLSLHPSIQTLVLPFPSNPSIPNGVENMQDLTADYIPQLVAALRELCDPISHWFQTHPSPPVAIIFDVLMSSFAHRLVPNSDVKRIGFSPINANALYSYDIRNANDFFKETHIKNQQSWGLVVNSFTELESEKFDLLVKRFMKHDRVWGVGPLVPIKAGPERGGASSIPTDEVMTWLDSCHVDKSVVYVGFGSQITLNKLPNGSFR</sequence>
<protein>
    <submittedName>
        <fullName evidence="1">Uncharacterized protein</fullName>
    </submittedName>
</protein>
<comment type="caution">
    <text evidence="1">The sequence shown here is derived from an EMBL/GenBank/DDBJ whole genome shotgun (WGS) entry which is preliminary data.</text>
</comment>
<gene>
    <name evidence="1" type="ORF">Patl1_26407</name>
</gene>
<organism evidence="1 2">
    <name type="scientific">Pistacia atlantica</name>
    <dbReference type="NCBI Taxonomy" id="434234"/>
    <lineage>
        <taxon>Eukaryota</taxon>
        <taxon>Viridiplantae</taxon>
        <taxon>Streptophyta</taxon>
        <taxon>Embryophyta</taxon>
        <taxon>Tracheophyta</taxon>
        <taxon>Spermatophyta</taxon>
        <taxon>Magnoliopsida</taxon>
        <taxon>eudicotyledons</taxon>
        <taxon>Gunneridae</taxon>
        <taxon>Pentapetalae</taxon>
        <taxon>rosids</taxon>
        <taxon>malvids</taxon>
        <taxon>Sapindales</taxon>
        <taxon>Anacardiaceae</taxon>
        <taxon>Pistacia</taxon>
    </lineage>
</organism>
<keyword evidence="2" id="KW-1185">Reference proteome</keyword>
<reference evidence="2" key="1">
    <citation type="journal article" date="2023" name="G3 (Bethesda)">
        <title>Genome assembly and association tests identify interacting loci associated with vigor, precocity, and sex in interspecific pistachio rootstocks.</title>
        <authorList>
            <person name="Palmer W."/>
            <person name="Jacygrad E."/>
            <person name="Sagayaradj S."/>
            <person name="Cavanaugh K."/>
            <person name="Han R."/>
            <person name="Bertier L."/>
            <person name="Beede B."/>
            <person name="Kafkas S."/>
            <person name="Golino D."/>
            <person name="Preece J."/>
            <person name="Michelmore R."/>
        </authorList>
    </citation>
    <scope>NUCLEOTIDE SEQUENCE [LARGE SCALE GENOMIC DNA]</scope>
</reference>
<proteinExistence type="predicted"/>
<name>A0ACC1B3T6_9ROSI</name>
<accession>A0ACC1B3T6</accession>
<evidence type="ECO:0000313" key="1">
    <source>
        <dbReference type="EMBL" id="KAJ0093575.1"/>
    </source>
</evidence>
<dbReference type="Proteomes" id="UP001164250">
    <property type="component" value="Chromosome 7"/>
</dbReference>
<evidence type="ECO:0000313" key="2">
    <source>
        <dbReference type="Proteomes" id="UP001164250"/>
    </source>
</evidence>
<dbReference type="EMBL" id="CM047903">
    <property type="protein sequence ID" value="KAJ0093575.1"/>
    <property type="molecule type" value="Genomic_DNA"/>
</dbReference>